<reference evidence="2 3" key="1">
    <citation type="submission" date="2021-06" db="EMBL/GenBank/DDBJ databases">
        <title>Caerostris extrusa draft genome.</title>
        <authorList>
            <person name="Kono N."/>
            <person name="Arakawa K."/>
        </authorList>
    </citation>
    <scope>NUCLEOTIDE SEQUENCE [LARGE SCALE GENOMIC DNA]</scope>
</reference>
<name>A0AAV4NWE9_CAEEX</name>
<organism evidence="2 3">
    <name type="scientific">Caerostris extrusa</name>
    <name type="common">Bark spider</name>
    <name type="synonym">Caerostris bankana</name>
    <dbReference type="NCBI Taxonomy" id="172846"/>
    <lineage>
        <taxon>Eukaryota</taxon>
        <taxon>Metazoa</taxon>
        <taxon>Ecdysozoa</taxon>
        <taxon>Arthropoda</taxon>
        <taxon>Chelicerata</taxon>
        <taxon>Arachnida</taxon>
        <taxon>Araneae</taxon>
        <taxon>Araneomorphae</taxon>
        <taxon>Entelegynae</taxon>
        <taxon>Araneoidea</taxon>
        <taxon>Araneidae</taxon>
        <taxon>Caerostris</taxon>
    </lineage>
</organism>
<dbReference type="EMBL" id="BPLR01003836">
    <property type="protein sequence ID" value="GIX89215.1"/>
    <property type="molecule type" value="Genomic_DNA"/>
</dbReference>
<sequence length="103" mass="11760">MTKFYITKSKLPIPMHYTTTTMPKPSFLIPKRGRRTGKKPKFFLSCASPSTTLVHKFKCRPKGTSILLSKQCPYYPGKESALGEDNRDQPCRKMQRGSSFNAR</sequence>
<dbReference type="AlphaFoldDB" id="A0AAV4NWE9"/>
<evidence type="ECO:0000313" key="3">
    <source>
        <dbReference type="Proteomes" id="UP001054945"/>
    </source>
</evidence>
<evidence type="ECO:0000256" key="1">
    <source>
        <dbReference type="SAM" id="MobiDB-lite"/>
    </source>
</evidence>
<keyword evidence="3" id="KW-1185">Reference proteome</keyword>
<dbReference type="Proteomes" id="UP001054945">
    <property type="component" value="Unassembled WGS sequence"/>
</dbReference>
<comment type="caution">
    <text evidence="2">The sequence shown here is derived from an EMBL/GenBank/DDBJ whole genome shotgun (WGS) entry which is preliminary data.</text>
</comment>
<protein>
    <submittedName>
        <fullName evidence="2">Uncharacterized protein</fullName>
    </submittedName>
</protein>
<evidence type="ECO:0000313" key="2">
    <source>
        <dbReference type="EMBL" id="GIX89215.1"/>
    </source>
</evidence>
<gene>
    <name evidence="2" type="ORF">CEXT_762171</name>
</gene>
<accession>A0AAV4NWE9</accession>
<proteinExistence type="predicted"/>
<feature type="region of interest" description="Disordered" evidence="1">
    <location>
        <begin position="79"/>
        <end position="103"/>
    </location>
</feature>